<gene>
    <name evidence="2" type="ORF">ACFVKH_19960</name>
</gene>
<dbReference type="RefSeq" id="WP_377968188.1">
    <property type="nucleotide sequence ID" value="NZ_JBHZOL010000115.1"/>
</dbReference>
<dbReference type="EMBL" id="JBHZOL010000115">
    <property type="protein sequence ID" value="MFE4108559.1"/>
    <property type="molecule type" value="Genomic_DNA"/>
</dbReference>
<accession>A0ABW6IK19</accession>
<organism evidence="2 3">
    <name type="scientific">Almyronema epifaneia S1</name>
    <dbReference type="NCBI Taxonomy" id="2991925"/>
    <lineage>
        <taxon>Bacteria</taxon>
        <taxon>Bacillati</taxon>
        <taxon>Cyanobacteriota</taxon>
        <taxon>Cyanophyceae</taxon>
        <taxon>Nodosilineales</taxon>
        <taxon>Nodosilineaceae</taxon>
        <taxon>Almyronema</taxon>
        <taxon>Almyronema epifaneia</taxon>
    </lineage>
</organism>
<comment type="caution">
    <text evidence="2">The sequence shown here is derived from an EMBL/GenBank/DDBJ whole genome shotgun (WGS) entry which is preliminary data.</text>
</comment>
<evidence type="ECO:0000313" key="3">
    <source>
        <dbReference type="Proteomes" id="UP001600165"/>
    </source>
</evidence>
<name>A0ABW6IK19_9CYAN</name>
<reference evidence="2 3" key="1">
    <citation type="submission" date="2024-10" db="EMBL/GenBank/DDBJ databases">
        <authorList>
            <person name="Ratan Roy A."/>
            <person name="Morales Sandoval P.H."/>
            <person name="De Los Santos Villalobos S."/>
            <person name="Chakraborty S."/>
            <person name="Mukherjee J."/>
        </authorList>
    </citation>
    <scope>NUCLEOTIDE SEQUENCE [LARGE SCALE GENOMIC DNA]</scope>
    <source>
        <strain evidence="2 3">S1</strain>
    </source>
</reference>
<evidence type="ECO:0000313" key="2">
    <source>
        <dbReference type="EMBL" id="MFE4108559.1"/>
    </source>
</evidence>
<proteinExistence type="predicted"/>
<keyword evidence="3" id="KW-1185">Reference proteome</keyword>
<keyword evidence="1" id="KW-0812">Transmembrane</keyword>
<sequence>MSFINQKSRLYWRLGTIALTIPSALIGFAGLRITAMHLNGQRQDFLANQQRIERIESEAKAAIAQVESKQAEAEAYTQLGLRQATCGDTLQRFYFQPGVPASDQLNAWGFDWQAPRYNSPNWYPLFDSNGLLFAAIRKGEIVQADVTPMDQVSICKLNQLKSE</sequence>
<keyword evidence="1" id="KW-0472">Membrane</keyword>
<keyword evidence="1" id="KW-1133">Transmembrane helix</keyword>
<dbReference type="Proteomes" id="UP001600165">
    <property type="component" value="Unassembled WGS sequence"/>
</dbReference>
<evidence type="ECO:0000256" key="1">
    <source>
        <dbReference type="SAM" id="Phobius"/>
    </source>
</evidence>
<protein>
    <submittedName>
        <fullName evidence="2">Uncharacterized protein</fullName>
    </submittedName>
</protein>
<feature type="transmembrane region" description="Helical" evidence="1">
    <location>
        <begin position="12"/>
        <end position="33"/>
    </location>
</feature>